<evidence type="ECO:0000313" key="2">
    <source>
        <dbReference type="Proteomes" id="UP001517388"/>
    </source>
</evidence>
<comment type="caution">
    <text evidence="1">The sequence shown here is derived from an EMBL/GenBank/DDBJ whole genome shotgun (WGS) entry which is preliminary data.</text>
</comment>
<reference evidence="2" key="1">
    <citation type="journal article" date="2020" name="Toxins">
        <title>Phylogenomic Analysis of Secondary Metabolism in the Toxic Cyanobacterial Genera Anabaena, Dolichospermum and Aphanizomenon.</title>
        <authorList>
            <person name="Oesterholm J."/>
            <person name="Popin R.V."/>
            <person name="Fewer D.P."/>
            <person name="Sivonen K."/>
        </authorList>
    </citation>
    <scope>NUCLEOTIDE SEQUENCE [LARGE SCALE GENOMIC DNA]</scope>
    <source>
        <strain evidence="2">UHCC 0037</strain>
    </source>
</reference>
<dbReference type="Proteomes" id="UP001517388">
    <property type="component" value="Unassembled WGS sequence"/>
</dbReference>
<proteinExistence type="predicted"/>
<dbReference type="EMBL" id="VILF01000003">
    <property type="protein sequence ID" value="MTJ43763.1"/>
    <property type="molecule type" value="Genomic_DNA"/>
</dbReference>
<evidence type="ECO:0000313" key="1">
    <source>
        <dbReference type="EMBL" id="MTJ43763.1"/>
    </source>
</evidence>
<gene>
    <name evidence="1" type="ORF">FJR39_11380</name>
</gene>
<keyword evidence="2" id="KW-1185">Reference proteome</keyword>
<organism evidence="1 2">
    <name type="scientific">Dolichospermum flos-aquae UHCC 0037</name>
    <dbReference type="NCBI Taxonomy" id="2590026"/>
    <lineage>
        <taxon>Bacteria</taxon>
        <taxon>Bacillati</taxon>
        <taxon>Cyanobacteriota</taxon>
        <taxon>Cyanophyceae</taxon>
        <taxon>Nostocales</taxon>
        <taxon>Aphanizomenonaceae</taxon>
        <taxon>Dolichospermum</taxon>
    </lineage>
</organism>
<name>A0ACC7S5F5_DOLFA</name>
<protein>
    <submittedName>
        <fullName evidence="1">Tetratricopeptide repeat protein</fullName>
    </submittedName>
</protein>
<accession>A0ACC7S5F5</accession>
<sequence>MDWTTILKAQQTDFIQRLKSGDLLHCEKEGQHSELTVISGERLKQLRDFCWEMANKFKQKYDVKNIFFNNMKGKLGEEVVKIRLGDFVTEIDYEKYSGGDGKVDFTLTANSSIGIQVKTRYGNCDQVQWTIDREEIEKNSVLVCILCQEKFSDMEKEYGLIIAGFLPTNMIKSAANEAIVGIDELLYPGGLRGYLESFIFHQPNDYINSSYDLALIYDQQAMACRESTDYLGALSNYNKAILSNPNISAIYNNRGLIHEALGNTQSAIDDYTQALLINPSLTEAYYNRGNIRNNLRDTQGAIDDYTQALLINPADTELYYKRGLAHSYLGDKQAAISDYTQAIKLDNNYIDAYYERAEIYSKLGYKLAVIEDLTTIINIDPNEVGAYFKLGDIYYNLGLYQDAIWNYTQIIKNIPTHNYAYYNRGVACYNLGDNQGAIEDFTYLIQLSPRDANNYYYRGLARFNAGDNRGAIQDLSTIIAINSNDAQAYFKRGLIYYNLGLYQDAIRDYNQAIKILPNCANTYYNRGLTLLSLKNKQAAIDDFKKAAYIYKQENNINDYNETLKRLEYIQCVDVELKSAVSMNYTRLRDLLAAGKWKEADEETTRVMLAVAKREQLGSLDFNSINNFPCEDLHTIDKLWVRYSNERFGFSIQKRIYENVGGTKKHNSIITQAFGYAVGWKTATEWFYYGDITFDINAPKGHLPRQILVEESNGFLVCSFHIFSRVETCNITNDQKSQIQNSTLPELDNTDLISAVGQDYRKLRDYLAQGKWKEADEETERVMLAVMKREKEGWLRIEDIDNFRCEDLRTIDQLWVKYSNGKFGFSVQQRIYKSFGGTKNYNEEVWRNFGDKVGWRNFGSWLYYTNITFDIKAPKGHLPIGSEKKDRGRRSLFYRVETCNL</sequence>